<dbReference type="RefSeq" id="WP_072979962.1">
    <property type="nucleotide sequence ID" value="NZ_FQXT01000001.1"/>
</dbReference>
<protein>
    <recommendedName>
        <fullName evidence="1">YdhG-like domain-containing protein</fullName>
    </recommendedName>
</protein>
<reference evidence="2 5" key="3">
    <citation type="submission" date="2018-07" db="EMBL/GenBank/DDBJ databases">
        <title>Leeuwenhoekiella genomics.</title>
        <authorList>
            <person name="Tahon G."/>
            <person name="Willems A."/>
        </authorList>
    </citation>
    <scope>NUCLEOTIDE SEQUENCE [LARGE SCALE GENOMIC DNA]</scope>
    <source>
        <strain evidence="2 5">LMG 24856</strain>
    </source>
</reference>
<reference evidence="3" key="1">
    <citation type="submission" date="2016-11" db="EMBL/GenBank/DDBJ databases">
        <authorList>
            <person name="Jaros S."/>
            <person name="Januszkiewicz K."/>
            <person name="Wedrychowicz H."/>
        </authorList>
    </citation>
    <scope>NUCLEOTIDE SEQUENCE [LARGE SCALE GENOMIC DNA]</scope>
    <source>
        <strain evidence="3">DSM 19859</strain>
    </source>
</reference>
<reference evidence="4" key="2">
    <citation type="submission" date="2016-11" db="EMBL/GenBank/DDBJ databases">
        <authorList>
            <person name="Varghese N."/>
            <person name="Submissions S."/>
        </authorList>
    </citation>
    <scope>NUCLEOTIDE SEQUENCE [LARGE SCALE GENOMIC DNA]</scope>
    <source>
        <strain evidence="4">DSM 19859</strain>
    </source>
</reference>
<name>A0A1M5TW99_9FLAO</name>
<proteinExistence type="predicted"/>
<gene>
    <name evidence="2" type="ORF">DSM01_1998</name>
    <name evidence="3" type="ORF">SAMN04487999_0475</name>
</gene>
<dbReference type="EMBL" id="FQXT01000001">
    <property type="protein sequence ID" value="SHH54999.1"/>
    <property type="molecule type" value="Genomic_DNA"/>
</dbReference>
<dbReference type="InterPro" id="IPR014922">
    <property type="entry name" value="YdhG-like"/>
</dbReference>
<dbReference type="OrthoDB" id="670608at2"/>
<dbReference type="Gene3D" id="3.90.1150.200">
    <property type="match status" value="1"/>
</dbReference>
<evidence type="ECO:0000313" key="3">
    <source>
        <dbReference type="EMBL" id="SHH54999.1"/>
    </source>
</evidence>
<accession>A0A1M5TW99</accession>
<dbReference type="Pfam" id="PF08818">
    <property type="entry name" value="DUF1801"/>
    <property type="match status" value="1"/>
</dbReference>
<evidence type="ECO:0000313" key="5">
    <source>
        <dbReference type="Proteomes" id="UP000290037"/>
    </source>
</evidence>
<dbReference type="AlphaFoldDB" id="A0A1M5TW99"/>
<evidence type="ECO:0000313" key="2">
    <source>
        <dbReference type="EMBL" id="RXG28538.1"/>
    </source>
</evidence>
<evidence type="ECO:0000313" key="4">
    <source>
        <dbReference type="Proteomes" id="UP000184240"/>
    </source>
</evidence>
<keyword evidence="5" id="KW-1185">Reference proteome</keyword>
<organism evidence="3 4">
    <name type="scientific">Leeuwenhoekiella palythoae</name>
    <dbReference type="NCBI Taxonomy" id="573501"/>
    <lineage>
        <taxon>Bacteria</taxon>
        <taxon>Pseudomonadati</taxon>
        <taxon>Bacteroidota</taxon>
        <taxon>Flavobacteriia</taxon>
        <taxon>Flavobacteriales</taxon>
        <taxon>Flavobacteriaceae</taxon>
        <taxon>Leeuwenhoekiella</taxon>
    </lineage>
</organism>
<dbReference type="STRING" id="573501.SAMN04487999_0475"/>
<feature type="domain" description="YdhG-like" evidence="1">
    <location>
        <begin position="16"/>
        <end position="110"/>
    </location>
</feature>
<dbReference type="EMBL" id="QOVN01000004">
    <property type="protein sequence ID" value="RXG28538.1"/>
    <property type="molecule type" value="Genomic_DNA"/>
</dbReference>
<sequence length="114" mass="13484">MNPAAHYILSKPEPFKSILLQLQLLVEHTVPEAELLYKWHLPFYYLNGKMFCFLNFRKRFVDLSFIYGNELIDLEKHLVAGEGRKRLRSLRFDITEAIDAEVVISFLEQAKKLR</sequence>
<evidence type="ECO:0000259" key="1">
    <source>
        <dbReference type="Pfam" id="PF08818"/>
    </source>
</evidence>
<dbReference type="SUPFAM" id="SSF159888">
    <property type="entry name" value="YdhG-like"/>
    <property type="match status" value="1"/>
</dbReference>
<dbReference type="Proteomes" id="UP000290037">
    <property type="component" value="Unassembled WGS sequence"/>
</dbReference>
<dbReference type="Proteomes" id="UP000184240">
    <property type="component" value="Unassembled WGS sequence"/>
</dbReference>